<evidence type="ECO:0000313" key="2">
    <source>
        <dbReference type="Proteomes" id="UP000291822"/>
    </source>
</evidence>
<name>A0A4R0YTJ6_9GAMM</name>
<protein>
    <recommendedName>
        <fullName evidence="3">Nucleotidyltransferase family protein</fullName>
    </recommendedName>
</protein>
<proteinExistence type="predicted"/>
<dbReference type="EMBL" id="SJTG01000001">
    <property type="protein sequence ID" value="TCI12703.1"/>
    <property type="molecule type" value="Genomic_DNA"/>
</dbReference>
<keyword evidence="2" id="KW-1185">Reference proteome</keyword>
<dbReference type="Proteomes" id="UP000291822">
    <property type="component" value="Unassembled WGS sequence"/>
</dbReference>
<accession>A0A4R0YTJ6</accession>
<organism evidence="1 2">
    <name type="scientific">Dyella soli</name>
    <dbReference type="NCBI Taxonomy" id="522319"/>
    <lineage>
        <taxon>Bacteria</taxon>
        <taxon>Pseudomonadati</taxon>
        <taxon>Pseudomonadota</taxon>
        <taxon>Gammaproteobacteria</taxon>
        <taxon>Lysobacterales</taxon>
        <taxon>Rhodanobacteraceae</taxon>
        <taxon>Dyella</taxon>
    </lineage>
</organism>
<evidence type="ECO:0008006" key="3">
    <source>
        <dbReference type="Google" id="ProtNLM"/>
    </source>
</evidence>
<dbReference type="InterPro" id="IPR043519">
    <property type="entry name" value="NT_sf"/>
</dbReference>
<dbReference type="AlphaFoldDB" id="A0A4R0YTJ6"/>
<dbReference type="SUPFAM" id="SSF81301">
    <property type="entry name" value="Nucleotidyltransferase"/>
    <property type="match status" value="1"/>
</dbReference>
<evidence type="ECO:0000313" key="1">
    <source>
        <dbReference type="EMBL" id="TCI12703.1"/>
    </source>
</evidence>
<comment type="caution">
    <text evidence="1">The sequence shown here is derived from an EMBL/GenBank/DDBJ whole genome shotgun (WGS) entry which is preliminary data.</text>
</comment>
<sequence>MAQPTYVNRPHPALEATLRTVVPELRTVCRDPWCVIGSAAAWLTGAHVTVADIDLLTSADDADRLEGHWSPLREETYEPEGSERFRSRFSRYAFADMPVEVMGGLELNVRGEWHSVEVRETIEVLFADVIVPIPSFDEQLRILESFGRPKDLYRAGLLRNLLHD</sequence>
<dbReference type="Gene3D" id="3.30.460.40">
    <property type="match status" value="1"/>
</dbReference>
<dbReference type="RefSeq" id="WP_131150516.1">
    <property type="nucleotide sequence ID" value="NZ_SJTG01000001.1"/>
</dbReference>
<gene>
    <name evidence="1" type="ORF">EZM97_05005</name>
</gene>
<reference evidence="1 2" key="1">
    <citation type="submission" date="2019-02" db="EMBL/GenBank/DDBJ databases">
        <title>Dyella amyloliquefaciens sp. nov., isolated from forest soil.</title>
        <authorList>
            <person name="Gao Z.-H."/>
            <person name="Qiu L.-H."/>
        </authorList>
    </citation>
    <scope>NUCLEOTIDE SEQUENCE [LARGE SCALE GENOMIC DNA]</scope>
    <source>
        <strain evidence="1 2">KACC 12747</strain>
    </source>
</reference>